<dbReference type="Pfam" id="PF12234">
    <property type="entry name" value="Rav1p_C"/>
    <property type="match status" value="1"/>
</dbReference>
<dbReference type="Proteomes" id="UP000315496">
    <property type="component" value="Chromosome 5"/>
</dbReference>
<organism evidence="3 4">
    <name type="scientific">Giardia muris</name>
    <dbReference type="NCBI Taxonomy" id="5742"/>
    <lineage>
        <taxon>Eukaryota</taxon>
        <taxon>Metamonada</taxon>
        <taxon>Diplomonadida</taxon>
        <taxon>Hexamitidae</taxon>
        <taxon>Giardiinae</taxon>
        <taxon>Giardia</taxon>
    </lineage>
</organism>
<feature type="domain" description="RAVE complex protein Rav1 C-terminal" evidence="2">
    <location>
        <begin position="972"/>
        <end position="1103"/>
    </location>
</feature>
<proteinExistence type="predicted"/>
<dbReference type="InterPro" id="IPR022033">
    <property type="entry name" value="Rav1p_C"/>
</dbReference>
<evidence type="ECO:0000259" key="2">
    <source>
        <dbReference type="Pfam" id="PF12234"/>
    </source>
</evidence>
<dbReference type="EMBL" id="VDLU01000005">
    <property type="protein sequence ID" value="TNJ26362.1"/>
    <property type="molecule type" value="Genomic_DNA"/>
</dbReference>
<keyword evidence="4" id="KW-1185">Reference proteome</keyword>
<evidence type="ECO:0000256" key="1">
    <source>
        <dbReference type="SAM" id="MobiDB-lite"/>
    </source>
</evidence>
<name>A0A4Z1SL57_GIAMU</name>
<gene>
    <name evidence="3" type="ORF">GMRT_13394</name>
</gene>
<dbReference type="GO" id="GO:0043291">
    <property type="term" value="C:RAVE complex"/>
    <property type="evidence" value="ECO:0007669"/>
    <property type="project" value="TreeGrafter"/>
</dbReference>
<protein>
    <recommendedName>
        <fullName evidence="2">RAVE complex protein Rav1 C-terminal domain-containing protein</fullName>
    </recommendedName>
</protein>
<evidence type="ECO:0000313" key="4">
    <source>
        <dbReference type="Proteomes" id="UP000315496"/>
    </source>
</evidence>
<dbReference type="OrthoDB" id="342131at2759"/>
<feature type="region of interest" description="Disordered" evidence="1">
    <location>
        <begin position="680"/>
        <end position="700"/>
    </location>
</feature>
<dbReference type="VEuPathDB" id="GiardiaDB:GMRT_13394"/>
<dbReference type="PANTHER" id="PTHR13950:SF9">
    <property type="entry name" value="RABCONNECTIN-3A"/>
    <property type="match status" value="1"/>
</dbReference>
<dbReference type="GO" id="GO:0007035">
    <property type="term" value="P:vacuolar acidification"/>
    <property type="evidence" value="ECO:0007669"/>
    <property type="project" value="TreeGrafter"/>
</dbReference>
<comment type="caution">
    <text evidence="3">The sequence shown here is derived from an EMBL/GenBank/DDBJ whole genome shotgun (WGS) entry which is preliminary data.</text>
</comment>
<sequence>MLHNAQFSYSGGAVRALRDNRAVAQYGRPGAAVLAAYRVSRLDTPQLFALYLDDARTTLVGVLLALCHDAGSPQLRVTMEVDVTNALSFQGVEKDHLLHDLMPENTRIIFYAREEHLCLSFPGELIVYANLRLSQRVANVEALRFIIPGAAVCRLAIPSSAASPITSMEIHAYAYVCVGPVLYRSVTTLNRHLLAKTGAPLGFVYMAQLSTTVGANDSSLCDLTTAMEPPEIQHHILSVMGAVLAPTFFIGSLIHHPDGSGSYLDLNVFSTPTTSGMEWVRFTRSHLTDLTVFNLECHIGRVELTELQLYDLPAPESDSDGLTRGTKAAGQTTVTISNFALYSVRSLHSLFYFSLSFVACYNGEDFFLYQASFRADCLSRSITPLSKAIYLVIPRTSGFNDHSIAEQVVVHDKAATARLVTFIADRSANLLYVHDNSQVYYLLLLTSRIKITSSDGLSVLLYCCDNEDYDRFNVYGLHLDDASVQRDVELASDAPSAQLSLVSCRYLAKYTYSHTSSTLRMVSHGRNIFIVQDVSPSQPLQEALLSRPDINEEELRLRRPADTDKYRLPDTLGARLRRRGEMPDASLGSHGTGDADLRLTIFAYRDDHYTRHEYILRVTPEAGGSLSLRDVLFTSFHRYQVVYIMFCVEQVSPQSCRVSGEGIPTPSLIRTASTMSIHLPPSGRLADSTSETSSLSPERQQPFSRDFNVLFLAFTADAELLYGCGFEDLAPEANSAPRWYPRPAQFRCQLTRRDLGTYKLMYIMAMDCLRISFVDGRGLADGAVYVERFFLPFLSLTTSLLDADGALLQTYTHHVASTLLRRFVMNVLLQSHYIFSVSLLDERVGALAVRYTHFSLPEALRYLGHFTTLLSLDVANSFEYDRHLSSYLVMGLKQLVDGDDVSRLSYFLTGTLCLTGSLAYDTSSQGVESDLASWLIDYLHLPAIQLEPELFLEGAGAGVGRARVHVANLPERRADELGLFLILPSVYLQGLFVAVGDSEYRLTHSPEDRVTFYYLLSGRKRLLAALYQRDRNTRVHEYLVGHAFDDPQTRQVAAKNAFVLLARCRYYMAASWFLLAGDLENVFRVLTEPRYMGKTHLALTVFRFLRDVVLRSPSSLFPGLALDDDSLLRVSAIIYAHSIETYTLRIRPAAPAGAAAAAPAAAGTMQDEEYTDTSVLTTETASTVGDADAPGDGEMHSQQILMHCIDAYNAIYSQFVLSGYEKNDHLLFLIVTEVIGAVVRFTQRASALACQKINRRRSEALVSVLHVLSNLVFLCFRCRLVAPIKDIVNLFYRLYSCDIFSPIEKLRILNICLYTLQITQRYLPAAEAQYILAFSQRSLASMHVSTLLTFILYNHFIYLFAPEWYLGAEHVTRLARLRERAGSISARVCDSGLPSTTPKDVSELLRRIIPAVAFYLSLGHLTGDTSKYCDCVRPSTSTMMLSPLPPPPPPPSTACQDEEIGDELLQEVCELLTRYFRRLHEFLESSIPLSFVYDIIRTFEARLVPVIERASQALHEARNVATAGAGATATDAALKGVDEGFEIFDVPAMAKHGCNAPEEIAAVSRLDSSTSIAMGDADQLRLPHGKRPYLPIGDGFTQSDLEVHTLMISDYNTAGTSELEGDEDDRVPFGRYPILRQSLSFIVGASTTVLIERYEALLGLYSRSTLTPGGRTRFLPAAFNAALCASAHTRTESSCVAALMLDTFVTHNLNSLSHLSRYRIDPAAIQWTAPVAEAIESHPQTPIADLRLSYLFALLLTLQEFMLSNRSTSVFSKTMCSKYGIRIRADLLAIGSTQPQAFPAVFDEVHQSLLTEAELSYTEKLERATSTTVQERLAIVKKLMLLEVCYILNCYKKSVSQELPEQRRLRGQAEPAASVLVGFNHAPFVCALNGVLSRALYDPQLSVRPSWTADLQGPMLPDRAIVLVAAALKGTVYWQGNQKDWRSLGGNERRLIEARLITHRVFLGRFLLLHMHPETVLVFRLQENEAQKLVDLSLLLEYNHVTAVVQTRGDAFYVLIKGQTVLQVRFDPEKRTAEVSAPITLPKVGKRIIGGFGTTSDLVLVLGETAYFVLCKNGLVGQGIPHANLKFGVATNCVRLRRAAIHDAVLVTSFLALALISFVEETARTDVPKLVLAHLNHLSCSLVDGIELAERYVRLHLLRVREIHVLLLLKEEGYTILCKSLSGVGGAYMPVDSGVIPANVLSTLVWIDGYNRGDRLTFRLVYSGSKAGGLKSHRIEHQLTVM</sequence>
<feature type="compositionally biased region" description="Polar residues" evidence="1">
    <location>
        <begin position="687"/>
        <end position="700"/>
    </location>
</feature>
<accession>A0A4Z1SL57</accession>
<dbReference type="PANTHER" id="PTHR13950">
    <property type="entry name" value="RABCONNECTIN-RELATED"/>
    <property type="match status" value="1"/>
</dbReference>
<reference evidence="3 4" key="1">
    <citation type="submission" date="2019-05" db="EMBL/GenBank/DDBJ databases">
        <title>The compact genome of Giardia muris reveals important steps in the evolution of intestinal protozoan parasites.</title>
        <authorList>
            <person name="Xu F."/>
            <person name="Jimenez-Gonzalez A."/>
            <person name="Einarsson E."/>
            <person name="Astvaldsson A."/>
            <person name="Peirasmaki D."/>
            <person name="Eckmann L."/>
            <person name="Andersson J.O."/>
            <person name="Svard S.G."/>
            <person name="Jerlstrom-Hultqvist J."/>
        </authorList>
    </citation>
    <scope>NUCLEOTIDE SEQUENCE [LARGE SCALE GENOMIC DNA]</scope>
    <source>
        <strain evidence="3 4">Roberts-Thomson</strain>
    </source>
</reference>
<dbReference type="InterPro" id="IPR052208">
    <property type="entry name" value="DmX-like/RAVE_component"/>
</dbReference>
<evidence type="ECO:0000313" key="3">
    <source>
        <dbReference type="EMBL" id="TNJ26362.1"/>
    </source>
</evidence>